<evidence type="ECO:0000313" key="3">
    <source>
        <dbReference type="Proteomes" id="UP000671399"/>
    </source>
</evidence>
<evidence type="ECO:0000313" key="2">
    <source>
        <dbReference type="EMBL" id="MBO4161029.1"/>
    </source>
</evidence>
<sequence>MPVQPIVRSDPSGSDSTSTPSIAGPLAALAPHPDASLSVMLDEAILLAALSNGELAVAIHAAGLPSDTADLSTDQIRALAVTGIALLGLAEARRINDESRLVNVAYCTKARDDASADVRAEVTAHHRIWGTWRREQTATDLAYRLSSQRTIGHRLG</sequence>
<accession>A0ABS3V5Y7</accession>
<dbReference type="RefSeq" id="WP_208566675.1">
    <property type="nucleotide sequence ID" value="NZ_JAGFWR010000003.1"/>
</dbReference>
<feature type="compositionally biased region" description="Low complexity" evidence="1">
    <location>
        <begin position="9"/>
        <end position="21"/>
    </location>
</feature>
<comment type="caution">
    <text evidence="2">The sequence shown here is derived from an EMBL/GenBank/DDBJ whole genome shotgun (WGS) entry which is preliminary data.</text>
</comment>
<name>A0ABS3V5Y7_9ACTN</name>
<dbReference type="Proteomes" id="UP000671399">
    <property type="component" value="Unassembled WGS sequence"/>
</dbReference>
<dbReference type="EMBL" id="JAGFWR010000003">
    <property type="protein sequence ID" value="MBO4161029.1"/>
    <property type="molecule type" value="Genomic_DNA"/>
</dbReference>
<reference evidence="2 3" key="1">
    <citation type="submission" date="2021-03" db="EMBL/GenBank/DDBJ databases">
        <authorList>
            <person name="Lee D.-H."/>
        </authorList>
    </citation>
    <scope>NUCLEOTIDE SEQUENCE [LARGE SCALE GENOMIC DNA]</scope>
    <source>
        <strain evidence="2 3">MMS20-R2-23</strain>
    </source>
</reference>
<organism evidence="2 3">
    <name type="scientific">Micromonospora antibiotica</name>
    <dbReference type="NCBI Taxonomy" id="2807623"/>
    <lineage>
        <taxon>Bacteria</taxon>
        <taxon>Bacillati</taxon>
        <taxon>Actinomycetota</taxon>
        <taxon>Actinomycetes</taxon>
        <taxon>Micromonosporales</taxon>
        <taxon>Micromonosporaceae</taxon>
        <taxon>Micromonospora</taxon>
    </lineage>
</organism>
<gene>
    <name evidence="2" type="ORF">JQN83_09395</name>
</gene>
<evidence type="ECO:0000256" key="1">
    <source>
        <dbReference type="SAM" id="MobiDB-lite"/>
    </source>
</evidence>
<proteinExistence type="predicted"/>
<protein>
    <submittedName>
        <fullName evidence="2">Uncharacterized protein</fullName>
    </submittedName>
</protein>
<keyword evidence="3" id="KW-1185">Reference proteome</keyword>
<feature type="region of interest" description="Disordered" evidence="1">
    <location>
        <begin position="1"/>
        <end position="24"/>
    </location>
</feature>